<accession>A0A814L667</accession>
<evidence type="ECO:0000313" key="4">
    <source>
        <dbReference type="Proteomes" id="UP000663879"/>
    </source>
</evidence>
<gene>
    <name evidence="3" type="ORF">OXX778_LOCUS19236</name>
</gene>
<dbReference type="Proteomes" id="UP000663879">
    <property type="component" value="Unassembled WGS sequence"/>
</dbReference>
<dbReference type="EMBL" id="CAJNOC010005715">
    <property type="protein sequence ID" value="CAF1059979.1"/>
    <property type="molecule type" value="Genomic_DNA"/>
</dbReference>
<dbReference type="PANTHER" id="PTHR15907">
    <property type="entry name" value="DUF614 FAMILY PROTEIN-RELATED"/>
    <property type="match status" value="1"/>
</dbReference>
<protein>
    <submittedName>
        <fullName evidence="3">Uncharacterized protein</fullName>
    </submittedName>
</protein>
<name>A0A814L667_9BILA</name>
<sequence length="94" mass="10423">MSEFRHGLFDCCGSMTDCLIGYCVPCLEAGMASNAAGQNIVWNALQCFFYPLLVPVMRYQVRESRGIDGNIVKDLAAGWCCPCCASIQIKREFD</sequence>
<dbReference type="AlphaFoldDB" id="A0A814L667"/>
<dbReference type="InterPro" id="IPR018527">
    <property type="entry name" value="Rubredoxin_Fe_BS"/>
</dbReference>
<dbReference type="InterPro" id="IPR006461">
    <property type="entry name" value="PLAC_motif_containing"/>
</dbReference>
<comment type="caution">
    <text evidence="3">The sequence shown here is derived from an EMBL/GenBank/DDBJ whole genome shotgun (WGS) entry which is preliminary data.</text>
</comment>
<evidence type="ECO:0000313" key="3">
    <source>
        <dbReference type="EMBL" id="CAF1059979.1"/>
    </source>
</evidence>
<evidence type="ECO:0000256" key="1">
    <source>
        <dbReference type="ARBA" id="ARBA00009024"/>
    </source>
</evidence>
<dbReference type="PROSITE" id="PS00202">
    <property type="entry name" value="RUBREDOXIN"/>
    <property type="match status" value="1"/>
</dbReference>
<dbReference type="GO" id="GO:0046872">
    <property type="term" value="F:metal ion binding"/>
    <property type="evidence" value="ECO:0007669"/>
    <property type="project" value="UniProtKB-KW"/>
</dbReference>
<keyword evidence="2" id="KW-0479">Metal-binding</keyword>
<proteinExistence type="inferred from homology"/>
<comment type="similarity">
    <text evidence="1">Belongs to the cornifelin family.</text>
</comment>
<keyword evidence="4" id="KW-1185">Reference proteome</keyword>
<reference evidence="3" key="1">
    <citation type="submission" date="2021-02" db="EMBL/GenBank/DDBJ databases">
        <authorList>
            <person name="Nowell W R."/>
        </authorList>
    </citation>
    <scope>NUCLEOTIDE SEQUENCE</scope>
    <source>
        <strain evidence="3">Ploen Becks lab</strain>
    </source>
</reference>
<dbReference type="Pfam" id="PF04749">
    <property type="entry name" value="PLAC8"/>
    <property type="match status" value="1"/>
</dbReference>
<dbReference type="NCBIfam" id="TIGR01571">
    <property type="entry name" value="A_thal_Cys_rich"/>
    <property type="match status" value="1"/>
</dbReference>
<evidence type="ECO:0000256" key="2">
    <source>
        <dbReference type="ARBA" id="ARBA00022723"/>
    </source>
</evidence>
<organism evidence="3 4">
    <name type="scientific">Brachionus calyciflorus</name>
    <dbReference type="NCBI Taxonomy" id="104777"/>
    <lineage>
        <taxon>Eukaryota</taxon>
        <taxon>Metazoa</taxon>
        <taxon>Spiralia</taxon>
        <taxon>Gnathifera</taxon>
        <taxon>Rotifera</taxon>
        <taxon>Eurotatoria</taxon>
        <taxon>Monogononta</taxon>
        <taxon>Pseudotrocha</taxon>
        <taxon>Ploima</taxon>
        <taxon>Brachionidae</taxon>
        <taxon>Brachionus</taxon>
    </lineage>
</organism>
<dbReference type="OrthoDB" id="1045822at2759"/>